<feature type="transmembrane region" description="Helical" evidence="1">
    <location>
        <begin position="35"/>
        <end position="57"/>
    </location>
</feature>
<keyword evidence="3" id="KW-1185">Reference proteome</keyword>
<protein>
    <submittedName>
        <fullName evidence="2">Uncharacterized protein</fullName>
    </submittedName>
</protein>
<evidence type="ECO:0000313" key="2">
    <source>
        <dbReference type="EMBL" id="SEM78580.1"/>
    </source>
</evidence>
<proteinExistence type="predicted"/>
<dbReference type="EMBL" id="FOCO01000002">
    <property type="protein sequence ID" value="SEM78580.1"/>
    <property type="molecule type" value="Genomic_DNA"/>
</dbReference>
<gene>
    <name evidence="2" type="ORF">SAMN05216227_1002144</name>
</gene>
<keyword evidence="1" id="KW-0472">Membrane</keyword>
<accession>A0A1H8B6G6</accession>
<keyword evidence="1" id="KW-1133">Transmembrane helix</keyword>
<organism evidence="2 3">
    <name type="scientific">Pseudorhodobacter antarcticus</name>
    <dbReference type="NCBI Taxonomy" id="1077947"/>
    <lineage>
        <taxon>Bacteria</taxon>
        <taxon>Pseudomonadati</taxon>
        <taxon>Pseudomonadota</taxon>
        <taxon>Alphaproteobacteria</taxon>
        <taxon>Rhodobacterales</taxon>
        <taxon>Paracoccaceae</taxon>
        <taxon>Pseudorhodobacter</taxon>
    </lineage>
</organism>
<dbReference type="AlphaFoldDB" id="A0A1H8B6G6"/>
<keyword evidence="1" id="KW-0812">Transmembrane</keyword>
<dbReference type="Proteomes" id="UP000183002">
    <property type="component" value="Unassembled WGS sequence"/>
</dbReference>
<name>A0A1H8B6G6_9RHOB</name>
<evidence type="ECO:0000256" key="1">
    <source>
        <dbReference type="SAM" id="Phobius"/>
    </source>
</evidence>
<sequence length="58" mass="6468">MQIKGAKMTLADMILWPGTKVCERLGVDPTGDAVLIRWLINTLVYLTVSLIIVWIVVV</sequence>
<reference evidence="2 3" key="1">
    <citation type="submission" date="2016-10" db="EMBL/GenBank/DDBJ databases">
        <authorList>
            <person name="de Groot N.N."/>
        </authorList>
    </citation>
    <scope>NUCLEOTIDE SEQUENCE [LARGE SCALE GENOMIC DNA]</scope>
    <source>
        <strain evidence="2 3">CGMCC 1.10836</strain>
    </source>
</reference>
<evidence type="ECO:0000313" key="3">
    <source>
        <dbReference type="Proteomes" id="UP000183002"/>
    </source>
</evidence>